<feature type="domain" description="Transposase IS200-like" evidence="1">
    <location>
        <begin position="11"/>
        <end position="130"/>
    </location>
</feature>
<protein>
    <submittedName>
        <fullName evidence="2">IS200/IS605 family transposase</fullName>
    </submittedName>
</protein>
<keyword evidence="3" id="KW-1185">Reference proteome</keyword>
<dbReference type="InterPro" id="IPR036515">
    <property type="entry name" value="Transposase_17_sf"/>
</dbReference>
<dbReference type="GO" id="GO:0003677">
    <property type="term" value="F:DNA binding"/>
    <property type="evidence" value="ECO:0007669"/>
    <property type="project" value="InterPro"/>
</dbReference>
<proteinExistence type="predicted"/>
<dbReference type="InterPro" id="IPR002686">
    <property type="entry name" value="Transposase_17"/>
</dbReference>
<evidence type="ECO:0000313" key="3">
    <source>
        <dbReference type="Proteomes" id="UP000315303"/>
    </source>
</evidence>
<reference evidence="2 3" key="1">
    <citation type="submission" date="2019-01" db="EMBL/GenBank/DDBJ databases">
        <title>Litorilituus lipolytica sp. nov., isolated from intertidal sand of the Yellow Sea in China.</title>
        <authorList>
            <person name="Liu A."/>
        </authorList>
    </citation>
    <scope>NUCLEOTIDE SEQUENCE [LARGE SCALE GENOMIC DNA]</scope>
    <source>
        <strain evidence="2 3">RZ04</strain>
    </source>
</reference>
<comment type="caution">
    <text evidence="2">The sequence shown here is derived from an EMBL/GenBank/DDBJ whole genome shotgun (WGS) entry which is preliminary data.</text>
</comment>
<dbReference type="SMART" id="SM01321">
    <property type="entry name" value="Y1_Tnp"/>
    <property type="match status" value="1"/>
</dbReference>
<dbReference type="EMBL" id="SAWY01000005">
    <property type="protein sequence ID" value="TPH18079.1"/>
    <property type="molecule type" value="Genomic_DNA"/>
</dbReference>
<dbReference type="NCBIfam" id="NF033573">
    <property type="entry name" value="transpos_IS200"/>
    <property type="match status" value="1"/>
</dbReference>
<dbReference type="AlphaFoldDB" id="A0A502L543"/>
<dbReference type="PANTHER" id="PTHR33360">
    <property type="entry name" value="TRANSPOSASE FOR INSERTION SEQUENCE ELEMENT IS200"/>
    <property type="match status" value="1"/>
</dbReference>
<organism evidence="2 3">
    <name type="scientific">Litorilituus lipolyticus</name>
    <dbReference type="NCBI Taxonomy" id="2491017"/>
    <lineage>
        <taxon>Bacteria</taxon>
        <taxon>Pseudomonadati</taxon>
        <taxon>Pseudomonadota</taxon>
        <taxon>Gammaproteobacteria</taxon>
        <taxon>Alteromonadales</taxon>
        <taxon>Colwelliaceae</taxon>
        <taxon>Litorilituus</taxon>
    </lineage>
</organism>
<dbReference type="RefSeq" id="WP_140601711.1">
    <property type="nucleotide sequence ID" value="NZ_SAWY01000005.1"/>
</dbReference>
<dbReference type="SUPFAM" id="SSF143422">
    <property type="entry name" value="Transposase IS200-like"/>
    <property type="match status" value="1"/>
</dbReference>
<dbReference type="GO" id="GO:0004803">
    <property type="term" value="F:transposase activity"/>
    <property type="evidence" value="ECO:0007669"/>
    <property type="project" value="InterPro"/>
</dbReference>
<sequence>MSRYEQASHVFWRCQYHIVWTPKYRFKILKNNIGKDVFRFIHIYSEKLGVKVVELNVQVDHIHLVAKVPPKLSISKVMGCLKGRLALKLFSKYPHLRKNKAWGGRFWQRGYFVDTVGVNEEIIRRYVRHQDKMEKQEERRQLNLLG</sequence>
<dbReference type="OrthoDB" id="9798161at2"/>
<dbReference type="Pfam" id="PF01797">
    <property type="entry name" value="Y1_Tnp"/>
    <property type="match status" value="1"/>
</dbReference>
<evidence type="ECO:0000313" key="2">
    <source>
        <dbReference type="EMBL" id="TPH18079.1"/>
    </source>
</evidence>
<gene>
    <name evidence="2" type="primary">tnpA</name>
    <name evidence="2" type="ORF">EPA86_02900</name>
</gene>
<evidence type="ECO:0000259" key="1">
    <source>
        <dbReference type="SMART" id="SM01321"/>
    </source>
</evidence>
<name>A0A502L543_9GAMM</name>
<dbReference type="PANTHER" id="PTHR33360:SF2">
    <property type="entry name" value="TRANSPOSASE FOR INSERTION SEQUENCE ELEMENT IS200"/>
    <property type="match status" value="1"/>
</dbReference>
<dbReference type="Gene3D" id="3.30.70.1290">
    <property type="entry name" value="Transposase IS200-like"/>
    <property type="match status" value="1"/>
</dbReference>
<dbReference type="Proteomes" id="UP000315303">
    <property type="component" value="Unassembled WGS sequence"/>
</dbReference>
<accession>A0A502L543</accession>
<dbReference type="GO" id="GO:0006313">
    <property type="term" value="P:DNA transposition"/>
    <property type="evidence" value="ECO:0007669"/>
    <property type="project" value="InterPro"/>
</dbReference>